<feature type="coiled-coil region" evidence="10">
    <location>
        <begin position="1102"/>
        <end position="1136"/>
    </location>
</feature>
<keyword evidence="6" id="KW-0206">Cytoskeleton</keyword>
<feature type="region of interest" description="Disordered" evidence="11">
    <location>
        <begin position="818"/>
        <end position="851"/>
    </location>
</feature>
<feature type="coiled-coil region" evidence="10">
    <location>
        <begin position="1011"/>
        <end position="1045"/>
    </location>
</feature>
<evidence type="ECO:0000256" key="2">
    <source>
        <dbReference type="ARBA" id="ARBA00022490"/>
    </source>
</evidence>
<evidence type="ECO:0000256" key="10">
    <source>
        <dbReference type="SAM" id="Coils"/>
    </source>
</evidence>
<evidence type="ECO:0000256" key="1">
    <source>
        <dbReference type="ARBA" id="ARBA00004430"/>
    </source>
</evidence>
<evidence type="ECO:0000256" key="3">
    <source>
        <dbReference type="ARBA" id="ARBA00022574"/>
    </source>
</evidence>
<name>A0ABQ6MK43_9STRA</name>
<dbReference type="Gene3D" id="2.130.10.10">
    <property type="entry name" value="YVTN repeat-like/Quinoprotein amine dehydrogenase"/>
    <property type="match status" value="2"/>
</dbReference>
<feature type="region of interest" description="Disordered" evidence="11">
    <location>
        <begin position="1167"/>
        <end position="1226"/>
    </location>
</feature>
<organism evidence="12 13">
    <name type="scientific">Tetraparma gracilis</name>
    <dbReference type="NCBI Taxonomy" id="2962635"/>
    <lineage>
        <taxon>Eukaryota</taxon>
        <taxon>Sar</taxon>
        <taxon>Stramenopiles</taxon>
        <taxon>Ochrophyta</taxon>
        <taxon>Bolidophyceae</taxon>
        <taxon>Parmales</taxon>
        <taxon>Triparmaceae</taxon>
        <taxon>Tetraparma</taxon>
    </lineage>
</organism>
<protein>
    <recommendedName>
        <fullName evidence="9">Cilia- and flagella-associated protein 43</fullName>
    </recommendedName>
</protein>
<evidence type="ECO:0000256" key="7">
    <source>
        <dbReference type="ARBA" id="ARBA00023273"/>
    </source>
</evidence>
<evidence type="ECO:0000256" key="6">
    <source>
        <dbReference type="ARBA" id="ARBA00023212"/>
    </source>
</evidence>
<evidence type="ECO:0000256" key="8">
    <source>
        <dbReference type="ARBA" id="ARBA00023605"/>
    </source>
</evidence>
<dbReference type="SUPFAM" id="SSF50978">
    <property type="entry name" value="WD40 repeat-like"/>
    <property type="match status" value="1"/>
</dbReference>
<evidence type="ECO:0000256" key="9">
    <source>
        <dbReference type="ARBA" id="ARBA00023662"/>
    </source>
</evidence>
<keyword evidence="7" id="KW-0966">Cell projection</keyword>
<dbReference type="SUPFAM" id="SSF50998">
    <property type="entry name" value="Quinoprotein alcohol dehydrogenase-like"/>
    <property type="match status" value="1"/>
</dbReference>
<evidence type="ECO:0000313" key="13">
    <source>
        <dbReference type="Proteomes" id="UP001165060"/>
    </source>
</evidence>
<sequence length="1604" mass="175038">MFVWNVSVDSKQSTTLGQLLLSTPLPNNSPCRSVSFDPSNSDYISVLSGSDSEPGSISIFKTVKVLDSYEAEVTTLPPTSTTSHAWCKEGLILLGTSSGALEAYSSRTQELLGTVAATPEMDSLSTSVDSPVVGLIITLTHVIVGHKSGRIYWFPLVQTSAGSIPSAPPVQTAALDCPLQTMLPSTDFNCVIAVSSNNTVHEVQYEVDEPAAVELEDDGLSVGFQDPAIGAALEEANNSPPPIEEQEFHQTSEGHIGAVTSMCSLILAGKNSVGIIATGGVDGSVMLWKDTESPILAGTFSTPSKSPITSLCALSGFPCFAVGTADGVLRIVHVAGRGSIDSDAGDLKMVTVYREKLTSSALTTATFNKQLRRLAIGSYAESVTFVLAADPAKSVEVVATVETPGSPLVSLLWQPAGQLLLGSENGSLACVDTSSVTAPSPIAESLKIEWKCGMENISSLMSLSQSSKIGNGRFFYAVRKNIKGVECFAVPDGMFSTANPMIQPVHLAESGSKGSTCLSAAESGGLLASGGGGGSLSIFKVKDGECETIDSLHMHSGPVLSLCFSADSSRLYSSGADGGVFTTSISNGSSFDPLPSANDFDALASSKATTDAENIGVDAASEPTWLSLTREKVQIKKDAESKAAKNQALAGINDLAGRLSAMLKANEGAAEIDKMDRDEFVVDLSGKAAALETNERVAEERRAKIKAADTSNDLLASRIRQQCWDSMETHACSVISLVATDTKVSNFPVRKMPAQDQRKLDLVKRMRLVEIDEIQRKSGTKDTYWSSLTSEIPATISWMVNAGFLKATTQTNEIVAQYKTDESKDDAKEEEKGDAEDEPEAPPELSETSPVASFLLPPMAIRTDPQRKAQILLLKELARQIAIDFNQHFDKLKAAKDDTLGVLEGKNERIEEILNEINSEDKPQHFSTTDEEIVDSVLVLTPQELETTEYESIAAREAREKKEEAARIAAENNKGDDMPTRALNDMMNGTLEVKKEVVTADSLKKAVEEFKIQAKAIADAAEKQKKALELELKKLRSEVNEVVKVFDEKVDNMANLRSTVLEMILTQELYCMRLGLSAMRREDLRLEISAGEAMAAQMNVTKEAIMTQLAAFTAKKDEEEEKYNALNAELGEKEKMFRKQIQDVCNVPLDQDQVKMLNLLYKMKKNKGEAGSGTTSYSGNRESGGQSGSRGISRQSTAARKRSISSRRRSTSSRSRRSFGSTAEGDLGPLQAAMKEAQQLAAQGLWTSHKDPFLPADEARAKALQFNEVVVNDYVALTADDQPDNLRVGELVWDKLNELRQSRSEKEKEIALQNNCLKDAVAQMDRCKEKLAEVESSLEELEKKLEEAGERDVVERKDLEVLTRFKQGQDEVEQGAVATDYGNAGLIPLCTVKNTNGEIKLLGDDKIKVLTKTKQFRKKINYMTWEHEYLEHKAKDMDEHYTDLQLLRVSKNLKMVISGAKGEGDKIKNERSELRISKIGESHAAKMLKFDKANKKILMAIKDRLSENAKLDEQLKELDSNVGIRETIYKSRMESGGGADADPSARKMKRIMMRRKLIDLAKAQTDEIEFLRMELDRLRQKTFPSFANAARERLNQQPDEVMDF</sequence>
<dbReference type="InterPro" id="IPR011047">
    <property type="entry name" value="Quinoprotein_ADH-like_sf"/>
</dbReference>
<dbReference type="Pfam" id="PF00400">
    <property type="entry name" value="WD40"/>
    <property type="match status" value="2"/>
</dbReference>
<feature type="compositionally biased region" description="Acidic residues" evidence="11">
    <location>
        <begin position="832"/>
        <end position="841"/>
    </location>
</feature>
<dbReference type="PANTHER" id="PTHR14885:SF1">
    <property type="entry name" value="CILIA- AND FLAGELLA-ASSOCIATED PROTEIN 43"/>
    <property type="match status" value="1"/>
</dbReference>
<keyword evidence="2" id="KW-0963">Cytoplasm</keyword>
<evidence type="ECO:0000256" key="11">
    <source>
        <dbReference type="SAM" id="MobiDB-lite"/>
    </source>
</evidence>
<reference evidence="12 13" key="1">
    <citation type="journal article" date="2023" name="Commun. Biol.">
        <title>Genome analysis of Parmales, the sister group of diatoms, reveals the evolutionary specialization of diatoms from phago-mixotrophs to photoautotrophs.</title>
        <authorList>
            <person name="Ban H."/>
            <person name="Sato S."/>
            <person name="Yoshikawa S."/>
            <person name="Yamada K."/>
            <person name="Nakamura Y."/>
            <person name="Ichinomiya M."/>
            <person name="Sato N."/>
            <person name="Blanc-Mathieu R."/>
            <person name="Endo H."/>
            <person name="Kuwata A."/>
            <person name="Ogata H."/>
        </authorList>
    </citation>
    <scope>NUCLEOTIDE SEQUENCE [LARGE SCALE GENOMIC DNA]</scope>
</reference>
<dbReference type="InterPro" id="IPR001680">
    <property type="entry name" value="WD40_rpt"/>
</dbReference>
<gene>
    <name evidence="12" type="ORF">TeGR_g12955</name>
</gene>
<dbReference type="Proteomes" id="UP001165060">
    <property type="component" value="Unassembled WGS sequence"/>
</dbReference>
<feature type="coiled-coil region" evidence="10">
    <location>
        <begin position="1317"/>
        <end position="1358"/>
    </location>
</feature>
<evidence type="ECO:0000256" key="5">
    <source>
        <dbReference type="ARBA" id="ARBA00023054"/>
    </source>
</evidence>
<dbReference type="SMART" id="SM00320">
    <property type="entry name" value="WD40"/>
    <property type="match status" value="6"/>
</dbReference>
<feature type="compositionally biased region" description="Basic residues" evidence="11">
    <location>
        <begin position="1199"/>
        <end position="1217"/>
    </location>
</feature>
<keyword evidence="5 10" id="KW-0175">Coiled coil</keyword>
<dbReference type="EMBL" id="BRYB01001510">
    <property type="protein sequence ID" value="GMI27387.1"/>
    <property type="molecule type" value="Genomic_DNA"/>
</dbReference>
<keyword evidence="4" id="KW-0677">Repeat</keyword>
<comment type="subcellular location">
    <subcellularLocation>
        <location evidence="1">Cytoplasm</location>
        <location evidence="1">Cytoskeleton</location>
        <location evidence="1">Cilium axoneme</location>
    </subcellularLocation>
</comment>
<proteinExistence type="inferred from homology"/>
<dbReference type="PANTHER" id="PTHR14885">
    <property type="entry name" value="CILIA- AND FLAGELLA-ASSOCIATED PROTEIN 43-RELATED"/>
    <property type="match status" value="1"/>
</dbReference>
<comment type="caution">
    <text evidence="12">The sequence shown here is derived from an EMBL/GenBank/DDBJ whole genome shotgun (WGS) entry which is preliminary data.</text>
</comment>
<feature type="compositionally biased region" description="Basic and acidic residues" evidence="11">
    <location>
        <begin position="819"/>
        <end position="831"/>
    </location>
</feature>
<comment type="similarity">
    <text evidence="8">Belongs to the CFAP43 family.</text>
</comment>
<dbReference type="Pfam" id="PF25828">
    <property type="entry name" value="CC_Cfap43"/>
    <property type="match status" value="3"/>
</dbReference>
<evidence type="ECO:0000313" key="12">
    <source>
        <dbReference type="EMBL" id="GMI27387.1"/>
    </source>
</evidence>
<keyword evidence="3" id="KW-0853">WD repeat</keyword>
<feature type="compositionally biased region" description="Low complexity" evidence="11">
    <location>
        <begin position="1178"/>
        <end position="1196"/>
    </location>
</feature>
<keyword evidence="13" id="KW-1185">Reference proteome</keyword>
<dbReference type="InterPro" id="IPR036322">
    <property type="entry name" value="WD40_repeat_dom_sf"/>
</dbReference>
<evidence type="ECO:0000256" key="4">
    <source>
        <dbReference type="ARBA" id="ARBA00022737"/>
    </source>
</evidence>
<accession>A0ABQ6MK43</accession>
<dbReference type="InterPro" id="IPR015943">
    <property type="entry name" value="WD40/YVTN_repeat-like_dom_sf"/>
</dbReference>